<feature type="region of interest" description="Disordered" evidence="1">
    <location>
        <begin position="65"/>
        <end position="108"/>
    </location>
</feature>
<feature type="region of interest" description="Disordered" evidence="1">
    <location>
        <begin position="158"/>
        <end position="187"/>
    </location>
</feature>
<reference evidence="3" key="1">
    <citation type="journal article" date="2013" name="Nature">
        <title>Pan genome of the phytoplankton Emiliania underpins its global distribution.</title>
        <authorList>
            <person name="Read B.A."/>
            <person name="Kegel J."/>
            <person name="Klute M.J."/>
            <person name="Kuo A."/>
            <person name="Lefebvre S.C."/>
            <person name="Maumus F."/>
            <person name="Mayer C."/>
            <person name="Miller J."/>
            <person name="Monier A."/>
            <person name="Salamov A."/>
            <person name="Young J."/>
            <person name="Aguilar M."/>
            <person name="Claverie J.M."/>
            <person name="Frickenhaus S."/>
            <person name="Gonzalez K."/>
            <person name="Herman E.K."/>
            <person name="Lin Y.C."/>
            <person name="Napier J."/>
            <person name="Ogata H."/>
            <person name="Sarno A.F."/>
            <person name="Shmutz J."/>
            <person name="Schroeder D."/>
            <person name="de Vargas C."/>
            <person name="Verret F."/>
            <person name="von Dassow P."/>
            <person name="Valentin K."/>
            <person name="Van de Peer Y."/>
            <person name="Wheeler G."/>
            <person name="Dacks J.B."/>
            <person name="Delwiche C.F."/>
            <person name="Dyhrman S.T."/>
            <person name="Glockner G."/>
            <person name="John U."/>
            <person name="Richards T."/>
            <person name="Worden A.Z."/>
            <person name="Zhang X."/>
            <person name="Grigoriev I.V."/>
            <person name="Allen A.E."/>
            <person name="Bidle K."/>
            <person name="Borodovsky M."/>
            <person name="Bowler C."/>
            <person name="Brownlee C."/>
            <person name="Cock J.M."/>
            <person name="Elias M."/>
            <person name="Gladyshev V.N."/>
            <person name="Groth M."/>
            <person name="Guda C."/>
            <person name="Hadaegh A."/>
            <person name="Iglesias-Rodriguez M.D."/>
            <person name="Jenkins J."/>
            <person name="Jones B.M."/>
            <person name="Lawson T."/>
            <person name="Leese F."/>
            <person name="Lindquist E."/>
            <person name="Lobanov A."/>
            <person name="Lomsadze A."/>
            <person name="Malik S.B."/>
            <person name="Marsh M.E."/>
            <person name="Mackinder L."/>
            <person name="Mock T."/>
            <person name="Mueller-Roeber B."/>
            <person name="Pagarete A."/>
            <person name="Parker M."/>
            <person name="Probert I."/>
            <person name="Quesneville H."/>
            <person name="Raines C."/>
            <person name="Rensing S.A."/>
            <person name="Riano-Pachon D.M."/>
            <person name="Richier S."/>
            <person name="Rokitta S."/>
            <person name="Shiraiwa Y."/>
            <person name="Soanes D.M."/>
            <person name="van der Giezen M."/>
            <person name="Wahlund T.M."/>
            <person name="Williams B."/>
            <person name="Wilson W."/>
            <person name="Wolfe G."/>
            <person name="Wurch L.L."/>
        </authorList>
    </citation>
    <scope>NUCLEOTIDE SEQUENCE</scope>
</reference>
<dbReference type="KEGG" id="ehx:EMIHUDRAFT_449512"/>
<reference evidence="2" key="2">
    <citation type="submission" date="2024-10" db="UniProtKB">
        <authorList>
            <consortium name="EnsemblProtists"/>
        </authorList>
    </citation>
    <scope>IDENTIFICATION</scope>
</reference>
<evidence type="ECO:0000313" key="2">
    <source>
        <dbReference type="EnsemblProtists" id="EOD32095"/>
    </source>
</evidence>
<dbReference type="Proteomes" id="UP000013827">
    <property type="component" value="Unassembled WGS sequence"/>
</dbReference>
<proteinExistence type="predicted"/>
<dbReference type="GeneID" id="17277367"/>
<dbReference type="PaxDb" id="2903-EOD32095"/>
<dbReference type="EnsemblProtists" id="EOD32095">
    <property type="protein sequence ID" value="EOD32095"/>
    <property type="gene ID" value="EMIHUDRAFT_449512"/>
</dbReference>
<dbReference type="AlphaFoldDB" id="A0A0D3K8L0"/>
<evidence type="ECO:0000313" key="3">
    <source>
        <dbReference type="Proteomes" id="UP000013827"/>
    </source>
</evidence>
<feature type="compositionally biased region" description="Low complexity" evidence="1">
    <location>
        <begin position="158"/>
        <end position="169"/>
    </location>
</feature>
<protein>
    <submittedName>
        <fullName evidence="2">Uncharacterized protein</fullName>
    </submittedName>
</protein>
<keyword evidence="3" id="KW-1185">Reference proteome</keyword>
<dbReference type="HOGENOM" id="CLU_790935_0_0_1"/>
<dbReference type="RefSeq" id="XP_005784524.1">
    <property type="nucleotide sequence ID" value="XM_005784467.1"/>
</dbReference>
<accession>A0A0D3K8L0</accession>
<organism evidence="2 3">
    <name type="scientific">Emiliania huxleyi (strain CCMP1516)</name>
    <dbReference type="NCBI Taxonomy" id="280463"/>
    <lineage>
        <taxon>Eukaryota</taxon>
        <taxon>Haptista</taxon>
        <taxon>Haptophyta</taxon>
        <taxon>Prymnesiophyceae</taxon>
        <taxon>Isochrysidales</taxon>
        <taxon>Noelaerhabdaceae</taxon>
        <taxon>Emiliania</taxon>
    </lineage>
</organism>
<evidence type="ECO:0000256" key="1">
    <source>
        <dbReference type="SAM" id="MobiDB-lite"/>
    </source>
</evidence>
<sequence length="351" mass="36870">MPGERATRKRAFYEEAFKVRVVVDALKRPVSNRIKPTCACFPGIEPCQLRKWIRNLEPKARAVMNGAEYEPPPAKTPRAAPSSAKRPRVQRTEQTTTQGTLARPPSAGVVMAPAPDPWRLFAGDAGDTSSHVFVPPTFDSIPALDAASSLLSSHLSSQSLASDGSDQASTVALGVSPPSSPGCERANAPTGAHIVRRLSELQEGAALAMKLDQRQRLEASGFPLLSTEAAAPMLLRRESSDETVRTASVPPTLAEAVAVCGKDVAAQFVGPALVAKGAGAGCGLPGRVPSRVGLPPAAAFDVVPAFAAKSAEELLSDDGFLEEIGAESRGFVEDWLSELSVELTMNSAVAR</sequence>
<name>A0A0D3K8L0_EMIH1</name>